<evidence type="ECO:0000313" key="4">
    <source>
        <dbReference type="EMBL" id="QHT85266.1"/>
    </source>
</evidence>
<dbReference type="PANTHER" id="PTHR10161:SF14">
    <property type="entry name" value="TARTRATE-RESISTANT ACID PHOSPHATASE TYPE 5"/>
    <property type="match status" value="1"/>
</dbReference>
<dbReference type="Gene3D" id="3.60.21.10">
    <property type="match status" value="1"/>
</dbReference>
<protein>
    <recommendedName>
        <fullName evidence="3">Calcineurin-like phosphoesterase domain-containing protein</fullName>
    </recommendedName>
</protein>
<sequence length="269" mass="31138">MYFLCFGDWGENTTLKQQVKELVEKKNPDAILSLGDNFYDRGVHTTFDAMWTTHYTTYFFKPFFAILGNHDHLGSIQAQINYSLMNSLWIMPRRFYDRAYEEVHLIAIDTYEMAPTESMLNAMAMGENTYKTNAFLEKLKREEQLRWLEYVLQHSKSTWKIVFGHYPIYSNGPHGDTDELHKTLLPLLKKYKVHLYLSGHDHNICYREDGVHCLVSGCGSRQSHTSIRPGFALLPSTGVAYVRTSPKELTFGFYGMNGETLMEKSISVE</sequence>
<dbReference type="InterPro" id="IPR051558">
    <property type="entry name" value="Metallophosphoesterase_PAP"/>
</dbReference>
<keyword evidence="2" id="KW-0378">Hydrolase</keyword>
<dbReference type="EMBL" id="MN740041">
    <property type="protein sequence ID" value="QHT85266.1"/>
    <property type="molecule type" value="Genomic_DNA"/>
</dbReference>
<evidence type="ECO:0000256" key="2">
    <source>
        <dbReference type="ARBA" id="ARBA00022801"/>
    </source>
</evidence>
<name>A0A6C0HYM4_9ZZZZ</name>
<dbReference type="InterPro" id="IPR029052">
    <property type="entry name" value="Metallo-depent_PP-like"/>
</dbReference>
<evidence type="ECO:0000259" key="3">
    <source>
        <dbReference type="Pfam" id="PF00149"/>
    </source>
</evidence>
<proteinExistence type="predicted"/>
<dbReference type="InterPro" id="IPR004843">
    <property type="entry name" value="Calcineurin-like_PHP"/>
</dbReference>
<organism evidence="4">
    <name type="scientific">viral metagenome</name>
    <dbReference type="NCBI Taxonomy" id="1070528"/>
    <lineage>
        <taxon>unclassified sequences</taxon>
        <taxon>metagenomes</taxon>
        <taxon>organismal metagenomes</taxon>
    </lineage>
</organism>
<accession>A0A6C0HYM4</accession>
<dbReference type="SUPFAM" id="SSF56300">
    <property type="entry name" value="Metallo-dependent phosphatases"/>
    <property type="match status" value="1"/>
</dbReference>
<keyword evidence="1" id="KW-0732">Signal</keyword>
<dbReference type="Pfam" id="PF00149">
    <property type="entry name" value="Metallophos"/>
    <property type="match status" value="1"/>
</dbReference>
<evidence type="ECO:0000256" key="1">
    <source>
        <dbReference type="ARBA" id="ARBA00022729"/>
    </source>
</evidence>
<dbReference type="PANTHER" id="PTHR10161">
    <property type="entry name" value="TARTRATE-RESISTANT ACID PHOSPHATASE TYPE 5"/>
    <property type="match status" value="1"/>
</dbReference>
<dbReference type="GO" id="GO:0016787">
    <property type="term" value="F:hydrolase activity"/>
    <property type="evidence" value="ECO:0007669"/>
    <property type="project" value="UniProtKB-KW"/>
</dbReference>
<reference evidence="4" key="1">
    <citation type="journal article" date="2020" name="Nature">
        <title>Giant virus diversity and host interactions through global metagenomics.</title>
        <authorList>
            <person name="Schulz F."/>
            <person name="Roux S."/>
            <person name="Paez-Espino D."/>
            <person name="Jungbluth S."/>
            <person name="Walsh D.A."/>
            <person name="Denef V.J."/>
            <person name="McMahon K.D."/>
            <person name="Konstantinidis K.T."/>
            <person name="Eloe-Fadrosh E.A."/>
            <person name="Kyrpides N.C."/>
            <person name="Woyke T."/>
        </authorList>
    </citation>
    <scope>NUCLEOTIDE SEQUENCE</scope>
    <source>
        <strain evidence="4">GVMAG-M-3300023184-17</strain>
    </source>
</reference>
<dbReference type="AlphaFoldDB" id="A0A6C0HYM4"/>
<feature type="domain" description="Calcineurin-like phosphoesterase" evidence="3">
    <location>
        <begin position="1"/>
        <end position="202"/>
    </location>
</feature>